<proteinExistence type="predicted"/>
<sequence>MITNDMIKREFIHRTVGSGFHRISKMQERAAARSYTGGTGYMRSHFASVPLAVEKLGERYALRTLDYTRFLDIKYAKGAAYRSSGRAPLYNRVVWGVLYRNVIPALKYEFTSRTRERIREDLSAINQPKNLYICGI</sequence>
<reference evidence="1" key="1">
    <citation type="journal article" date="2023" name="Microbiome">
        <title>Phages are unrecognized players in the ecology of the oral pathogen Porphyromonas gingivalis.</title>
        <authorList>
            <person name="Matrishin C.B."/>
            <person name="Haase E.M."/>
            <person name="Dewhirst F.E."/>
            <person name="Mark Welch J.L."/>
            <person name="Miranda-Sanchez F."/>
            <person name="Chen T."/>
            <person name="MacFarland D.C."/>
            <person name="Kauffman K.M."/>
        </authorList>
    </citation>
    <scope>NUCLEOTIDE SEQUENCE</scope>
</reference>
<accession>A0AAT9J8U1</accession>
<name>A0AAT9J8U1_9CAUD</name>
<dbReference type="EMBL" id="BK068103">
    <property type="protein sequence ID" value="DBA55727.1"/>
    <property type="molecule type" value="Genomic_DNA"/>
</dbReference>
<organism evidence="1">
    <name type="scientific">Porphyromonas phage phage022a_WW2931</name>
    <dbReference type="NCBI Taxonomy" id="3154112"/>
    <lineage>
        <taxon>Viruses</taxon>
        <taxon>Duplodnaviria</taxon>
        <taxon>Heunggongvirae</taxon>
        <taxon>Uroviricota</taxon>
        <taxon>Caudoviricetes</taxon>
        <taxon>Nixviridae</taxon>
        <taxon>Schifferlevirus</taxon>
        <taxon>Schifferlevirus pging00O</taxon>
    </lineage>
</organism>
<protein>
    <submittedName>
        <fullName evidence="1">Neck</fullName>
    </submittedName>
</protein>
<evidence type="ECO:0000313" key="1">
    <source>
        <dbReference type="EMBL" id="DBA55727.1"/>
    </source>
</evidence>
<reference evidence="1" key="2">
    <citation type="submission" date="2024-05" db="EMBL/GenBank/DDBJ databases">
        <authorList>
            <person name="Matrishin C.B."/>
            <person name="Kauffman K.M."/>
        </authorList>
    </citation>
    <scope>NUCLEOTIDE SEQUENCE</scope>
</reference>